<keyword evidence="3" id="KW-1185">Reference proteome</keyword>
<reference evidence="2 3" key="1">
    <citation type="submission" date="2023-12" db="EMBL/GenBank/DDBJ databases">
        <title>A high-quality genome assembly for Dillenia turbinata (Dilleniales).</title>
        <authorList>
            <person name="Chanderbali A."/>
        </authorList>
    </citation>
    <scope>NUCLEOTIDE SEQUENCE [LARGE SCALE GENOMIC DNA]</scope>
    <source>
        <strain evidence="2">LSX21</strain>
        <tissue evidence="2">Leaf</tissue>
    </source>
</reference>
<dbReference type="GO" id="GO:0016702">
    <property type="term" value="F:oxidoreductase activity, acting on single donors with incorporation of molecular oxygen, incorporation of two atoms of oxygen"/>
    <property type="evidence" value="ECO:0007669"/>
    <property type="project" value="InterPro"/>
</dbReference>
<dbReference type="InterPro" id="IPR013819">
    <property type="entry name" value="LipOase_C"/>
</dbReference>
<comment type="caution">
    <text evidence="2">The sequence shown here is derived from an EMBL/GenBank/DDBJ whole genome shotgun (WGS) entry which is preliminary data.</text>
</comment>
<dbReference type="EMBL" id="JBAMMX010000009">
    <property type="protein sequence ID" value="KAK6934033.1"/>
    <property type="molecule type" value="Genomic_DNA"/>
</dbReference>
<proteinExistence type="predicted"/>
<dbReference type="AlphaFoldDB" id="A0AAN8VU28"/>
<feature type="domain" description="Lipoxygenase" evidence="1">
    <location>
        <begin position="66"/>
        <end position="124"/>
    </location>
</feature>
<dbReference type="GO" id="GO:0046872">
    <property type="term" value="F:metal ion binding"/>
    <property type="evidence" value="ECO:0007669"/>
    <property type="project" value="InterPro"/>
</dbReference>
<gene>
    <name evidence="2" type="ORF">RJ641_036927</name>
</gene>
<dbReference type="InterPro" id="IPR036226">
    <property type="entry name" value="LipOase_C_sf"/>
</dbReference>
<evidence type="ECO:0000259" key="1">
    <source>
        <dbReference type="PROSITE" id="PS51393"/>
    </source>
</evidence>
<dbReference type="Proteomes" id="UP001370490">
    <property type="component" value="Unassembled WGS sequence"/>
</dbReference>
<dbReference type="Pfam" id="PF00305">
    <property type="entry name" value="Lipoxygenase"/>
    <property type="match status" value="1"/>
</dbReference>
<organism evidence="2 3">
    <name type="scientific">Dillenia turbinata</name>
    <dbReference type="NCBI Taxonomy" id="194707"/>
    <lineage>
        <taxon>Eukaryota</taxon>
        <taxon>Viridiplantae</taxon>
        <taxon>Streptophyta</taxon>
        <taxon>Embryophyta</taxon>
        <taxon>Tracheophyta</taxon>
        <taxon>Spermatophyta</taxon>
        <taxon>Magnoliopsida</taxon>
        <taxon>eudicotyledons</taxon>
        <taxon>Gunneridae</taxon>
        <taxon>Pentapetalae</taxon>
        <taxon>Dilleniales</taxon>
        <taxon>Dilleniaceae</taxon>
        <taxon>Dillenia</taxon>
    </lineage>
</organism>
<protein>
    <submittedName>
        <fullName evidence="2">Lipoxygenase, C-terminal</fullName>
    </submittedName>
</protein>
<evidence type="ECO:0000313" key="2">
    <source>
        <dbReference type="EMBL" id="KAK6934033.1"/>
    </source>
</evidence>
<dbReference type="Gene3D" id="4.10.375.10">
    <property type="entry name" value="Lipoxygenase-1, Domain 2"/>
    <property type="match status" value="1"/>
</dbReference>
<accession>A0AAN8VU28</accession>
<sequence>MLEWKFADERLSALLIHSDFSEIDSSRMETMGFLDSTSSRSELASGFGRELLSRGFVTGGFTSETVLLAITSPEGLKSKRKMELETSRGDGRGDRHLTRIHDYHVYNAIRNPDKSEGDKTKDLS</sequence>
<name>A0AAN8VU28_9MAGN</name>
<dbReference type="PROSITE" id="PS51393">
    <property type="entry name" value="LIPOXYGENASE_3"/>
    <property type="match status" value="1"/>
</dbReference>
<evidence type="ECO:0000313" key="3">
    <source>
        <dbReference type="Proteomes" id="UP001370490"/>
    </source>
</evidence>
<dbReference type="SUPFAM" id="SSF48484">
    <property type="entry name" value="Lipoxigenase"/>
    <property type="match status" value="1"/>
</dbReference>